<organism evidence="1 2">
    <name type="scientific">Bacillus thuringiensis HD-771</name>
    <dbReference type="NCBI Taxonomy" id="1218175"/>
    <lineage>
        <taxon>Bacteria</taxon>
        <taxon>Bacillati</taxon>
        <taxon>Bacillota</taxon>
        <taxon>Bacilli</taxon>
        <taxon>Bacillales</taxon>
        <taxon>Bacillaceae</taxon>
        <taxon>Bacillus</taxon>
        <taxon>Bacillus cereus group</taxon>
    </lineage>
</organism>
<sequence>MYKLYYDDSAGIITVENEHGVRKILADSFSSEPKFSPDGTKAVYITPLEWEVSSDLYLFDLQTGNQIKIDLCINTEREKAKDVEWVNDSNLIIIIGLLHGTVSVGGDIYRYSLDDKNLVKIFDGHSQRKQAIKLYKVDEFLSYEELIYLDDAMIQHITKKERLPIEAVL</sequence>
<dbReference type="Gene3D" id="2.40.128.660">
    <property type="entry name" value="Uncharacterised protein PF15525, DUF4652"/>
    <property type="match status" value="1"/>
</dbReference>
<keyword evidence="1" id="KW-0614">Plasmid</keyword>
<dbReference type="InterPro" id="IPR028102">
    <property type="entry name" value="DUF4652"/>
</dbReference>
<evidence type="ECO:0000313" key="2">
    <source>
        <dbReference type="Proteomes" id="UP000005259"/>
    </source>
</evidence>
<proteinExistence type="predicted"/>
<dbReference type="Proteomes" id="UP000005259">
    <property type="component" value="Plasmid p02"/>
</dbReference>
<dbReference type="AlphaFoldDB" id="A0A9W3P135"/>
<gene>
    <name evidence="1" type="ORF">BTG_32143</name>
</gene>
<geneLocation type="plasmid" evidence="1 2">
    <name>p02</name>
</geneLocation>
<accession>A0A9W3P135</accession>
<dbReference type="RefSeq" id="WP_000277502.1">
    <property type="nucleotide sequence ID" value="NC_018501.1"/>
</dbReference>
<dbReference type="SUPFAM" id="SSF82171">
    <property type="entry name" value="DPP6 N-terminal domain-like"/>
    <property type="match status" value="1"/>
</dbReference>
<dbReference type="EMBL" id="CP003754">
    <property type="protein sequence ID" value="AFQ19765.1"/>
    <property type="molecule type" value="Genomic_DNA"/>
</dbReference>
<dbReference type="Pfam" id="PF15525">
    <property type="entry name" value="DUF4652"/>
    <property type="match status" value="1"/>
</dbReference>
<dbReference type="KEGG" id="bti:BTG_32143"/>
<evidence type="ECO:0000313" key="1">
    <source>
        <dbReference type="EMBL" id="AFQ19765.1"/>
    </source>
</evidence>
<name>A0A9W3P135_BACTU</name>
<protein>
    <submittedName>
        <fullName evidence="1">Uncharacterized protein</fullName>
    </submittedName>
</protein>
<reference evidence="1 2" key="1">
    <citation type="submission" date="2012-08" db="EMBL/GenBank/DDBJ databases">
        <authorList>
            <person name="Doggett N."/>
            <person name="Teshima H."/>
            <person name="Bruce D."/>
            <person name="Detter J.C."/>
            <person name="Johnson S.L."/>
            <person name="Han C."/>
        </authorList>
    </citation>
    <scope>NUCLEOTIDE SEQUENCE [LARGE SCALE GENOMIC DNA]</scope>
    <source>
        <strain evidence="1 2">HD-771</strain>
        <plasmid evidence="1 2">p02</plasmid>
    </source>
</reference>